<sequence>MAYNLCYCTLLTPEDVRKLNLPPEQIHKTPSGETFVKQDLQKGTLPEILEELITARKRAKADLKEAKDPLEKAVLDGRQLALKPIKLEFEKVYFPYLLINKKRYAGLLWTNPQKFDKMDTKGIETVRRDNCLLVKNLVTESLHKILIDRDVPSAAEYVQNTISDLLMNRIDLSLLVITKLARVKDSFNSRHLDTLEMLADVLIVHMKYDDGMSTVSDGLMMNINHTGNSNSFSPNQMSSAFKMGRTLAQNKMPDKLAMVKDSINRGGRDNPEDGDNGEPEDGDNGEPEDGQNLKRTEAWWDYENAGITPSKDVVVYNKFVDKLEKHGFRAPEKIRIIEAKDPLEKAVLDGRQLALKPIKLEFEKVYFPYLLINKKRYAGLLWTNPQKFDKMDTKGIETVRRDNCLLVKNLVTESLHKILIDRDVPSAAEYVQNTISDLLMNRIDLSLLVITKLARVKDSFNSRHLDTLEMLADVLIVHMKYDDGMSTVSDGLMMNINHTGNSNSFSPNQMSSAFKMGRTLAQNKMPDKLAMVKDSINRGGRDNPEDGDNGEPEDGDNGEPEDGQNLKRTEAWWDYENAGITHKLEKHGFRAPEKIRIIVGYFCTSVPD</sequence>
<dbReference type="AlphaFoldDB" id="A0A565CWA3"/>
<dbReference type="InterPro" id="IPR043502">
    <property type="entry name" value="DNA/RNA_pol_sf"/>
</dbReference>
<dbReference type="GO" id="GO:0043625">
    <property type="term" value="C:delta DNA polymerase complex"/>
    <property type="evidence" value="ECO:0007669"/>
    <property type="project" value="TreeGrafter"/>
</dbReference>
<feature type="compositionally biased region" description="Acidic residues" evidence="7">
    <location>
        <begin position="272"/>
        <end position="289"/>
    </location>
</feature>
<dbReference type="EC" id="2.7.7.7" evidence="1"/>
<dbReference type="GO" id="GO:0000166">
    <property type="term" value="F:nucleotide binding"/>
    <property type="evidence" value="ECO:0007669"/>
    <property type="project" value="InterPro"/>
</dbReference>
<keyword evidence="10" id="KW-1185">Reference proteome</keyword>
<keyword evidence="5" id="KW-0238">DNA-binding</keyword>
<dbReference type="InterPro" id="IPR006134">
    <property type="entry name" value="DNA-dir_DNA_pol_B_multi_dom"/>
</dbReference>
<gene>
    <name evidence="9" type="ORF">ANE_LOCUS28286</name>
</gene>
<dbReference type="SUPFAM" id="SSF56672">
    <property type="entry name" value="DNA/RNA polymerases"/>
    <property type="match status" value="2"/>
</dbReference>
<dbReference type="GO" id="GO:0008296">
    <property type="term" value="F:3'-5'-DNA exonuclease activity"/>
    <property type="evidence" value="ECO:0007669"/>
    <property type="project" value="TreeGrafter"/>
</dbReference>
<dbReference type="Gene3D" id="1.10.287.690">
    <property type="entry name" value="Helix hairpin bin"/>
    <property type="match status" value="1"/>
</dbReference>
<keyword evidence="2" id="KW-0808">Transferase</keyword>
<accession>A0A565CWA3</accession>
<dbReference type="InterPro" id="IPR042087">
    <property type="entry name" value="DNA_pol_B_thumb"/>
</dbReference>
<dbReference type="GO" id="GO:0006297">
    <property type="term" value="P:nucleotide-excision repair, DNA gap filling"/>
    <property type="evidence" value="ECO:0007669"/>
    <property type="project" value="TreeGrafter"/>
</dbReference>
<evidence type="ECO:0000313" key="9">
    <source>
        <dbReference type="EMBL" id="VVB17842.1"/>
    </source>
</evidence>
<dbReference type="PANTHER" id="PTHR10322:SF23">
    <property type="entry name" value="DNA POLYMERASE DELTA CATALYTIC SUBUNIT"/>
    <property type="match status" value="1"/>
</dbReference>
<dbReference type="Proteomes" id="UP000489600">
    <property type="component" value="Unassembled WGS sequence"/>
</dbReference>
<feature type="domain" description="DNA-directed DNA polymerase family B multifunctional" evidence="8">
    <location>
        <begin position="83"/>
        <end position="195"/>
    </location>
</feature>
<dbReference type="GO" id="GO:0003887">
    <property type="term" value="F:DNA-directed DNA polymerase activity"/>
    <property type="evidence" value="ECO:0007669"/>
    <property type="project" value="UniProtKB-KW"/>
</dbReference>
<dbReference type="InterPro" id="IPR050240">
    <property type="entry name" value="DNA_pol_type-B"/>
</dbReference>
<feature type="region of interest" description="Disordered" evidence="7">
    <location>
        <begin position="535"/>
        <end position="565"/>
    </location>
</feature>
<name>A0A565CWA3_9BRAS</name>
<organism evidence="9 10">
    <name type="scientific">Arabis nemorensis</name>
    <dbReference type="NCBI Taxonomy" id="586526"/>
    <lineage>
        <taxon>Eukaryota</taxon>
        <taxon>Viridiplantae</taxon>
        <taxon>Streptophyta</taxon>
        <taxon>Embryophyta</taxon>
        <taxon>Tracheophyta</taxon>
        <taxon>Spermatophyta</taxon>
        <taxon>Magnoliopsida</taxon>
        <taxon>eudicotyledons</taxon>
        <taxon>Gunneridae</taxon>
        <taxon>Pentapetalae</taxon>
        <taxon>rosids</taxon>
        <taxon>malvids</taxon>
        <taxon>Brassicales</taxon>
        <taxon>Brassicaceae</taxon>
        <taxon>Arabideae</taxon>
        <taxon>Arabis</taxon>
    </lineage>
</organism>
<evidence type="ECO:0000259" key="8">
    <source>
        <dbReference type="Pfam" id="PF00136"/>
    </source>
</evidence>
<comment type="catalytic activity">
    <reaction evidence="6">
        <text>DNA(n) + a 2'-deoxyribonucleoside 5'-triphosphate = DNA(n+1) + diphosphate</text>
        <dbReference type="Rhea" id="RHEA:22508"/>
        <dbReference type="Rhea" id="RHEA-COMP:17339"/>
        <dbReference type="Rhea" id="RHEA-COMP:17340"/>
        <dbReference type="ChEBI" id="CHEBI:33019"/>
        <dbReference type="ChEBI" id="CHEBI:61560"/>
        <dbReference type="ChEBI" id="CHEBI:173112"/>
        <dbReference type="EC" id="2.7.7.7"/>
    </reaction>
</comment>
<evidence type="ECO:0000256" key="3">
    <source>
        <dbReference type="ARBA" id="ARBA00022695"/>
    </source>
</evidence>
<dbReference type="GO" id="GO:0045004">
    <property type="term" value="P:DNA replication proofreading"/>
    <property type="evidence" value="ECO:0007669"/>
    <property type="project" value="TreeGrafter"/>
</dbReference>
<evidence type="ECO:0000256" key="2">
    <source>
        <dbReference type="ARBA" id="ARBA00022679"/>
    </source>
</evidence>
<feature type="compositionally biased region" description="Basic and acidic residues" evidence="7">
    <location>
        <begin position="262"/>
        <end position="271"/>
    </location>
</feature>
<evidence type="ECO:0000256" key="4">
    <source>
        <dbReference type="ARBA" id="ARBA00022932"/>
    </source>
</evidence>
<evidence type="ECO:0000313" key="10">
    <source>
        <dbReference type="Proteomes" id="UP000489600"/>
    </source>
</evidence>
<evidence type="ECO:0000256" key="5">
    <source>
        <dbReference type="ARBA" id="ARBA00023125"/>
    </source>
</evidence>
<feature type="compositionally biased region" description="Basic and acidic residues" evidence="7">
    <location>
        <begin position="535"/>
        <end position="544"/>
    </location>
</feature>
<evidence type="ECO:0000256" key="6">
    <source>
        <dbReference type="ARBA" id="ARBA00049244"/>
    </source>
</evidence>
<dbReference type="Gene3D" id="3.90.1600.10">
    <property type="entry name" value="Palm domain of DNA polymerase"/>
    <property type="match status" value="1"/>
</dbReference>
<protein>
    <recommendedName>
        <fullName evidence="1">DNA-directed DNA polymerase</fullName>
        <ecNumber evidence="1">2.7.7.7</ecNumber>
    </recommendedName>
</protein>
<feature type="domain" description="DNA-directed DNA polymerase family B multifunctional" evidence="8">
    <location>
        <begin position="356"/>
        <end position="468"/>
    </location>
</feature>
<dbReference type="GO" id="GO:0006287">
    <property type="term" value="P:base-excision repair, gap-filling"/>
    <property type="evidence" value="ECO:0007669"/>
    <property type="project" value="TreeGrafter"/>
</dbReference>
<feature type="compositionally biased region" description="Acidic residues" evidence="7">
    <location>
        <begin position="545"/>
        <end position="562"/>
    </location>
</feature>
<dbReference type="PANTHER" id="PTHR10322">
    <property type="entry name" value="DNA POLYMERASE CATALYTIC SUBUNIT"/>
    <property type="match status" value="1"/>
</dbReference>
<proteinExistence type="predicted"/>
<feature type="region of interest" description="Disordered" evidence="7">
    <location>
        <begin position="262"/>
        <end position="292"/>
    </location>
</feature>
<dbReference type="GO" id="GO:0003677">
    <property type="term" value="F:DNA binding"/>
    <property type="evidence" value="ECO:0007669"/>
    <property type="project" value="UniProtKB-KW"/>
</dbReference>
<reference evidence="9" key="1">
    <citation type="submission" date="2019-07" db="EMBL/GenBank/DDBJ databases">
        <authorList>
            <person name="Dittberner H."/>
        </authorList>
    </citation>
    <scope>NUCLEOTIDE SEQUENCE [LARGE SCALE GENOMIC DNA]</scope>
</reference>
<comment type="caution">
    <text evidence="9">The sequence shown here is derived from an EMBL/GenBank/DDBJ whole genome shotgun (WGS) entry which is preliminary data.</text>
</comment>
<evidence type="ECO:0000256" key="7">
    <source>
        <dbReference type="SAM" id="MobiDB-lite"/>
    </source>
</evidence>
<keyword evidence="3" id="KW-0548">Nucleotidyltransferase</keyword>
<dbReference type="Gene3D" id="1.10.132.60">
    <property type="entry name" value="DNA polymerase family B, C-terminal domain"/>
    <property type="match status" value="2"/>
</dbReference>
<dbReference type="OrthoDB" id="2414538at2759"/>
<dbReference type="Pfam" id="PF00136">
    <property type="entry name" value="DNA_pol_B"/>
    <property type="match status" value="2"/>
</dbReference>
<dbReference type="EMBL" id="CABITT030000008">
    <property type="protein sequence ID" value="VVB17842.1"/>
    <property type="molecule type" value="Genomic_DNA"/>
</dbReference>
<dbReference type="Gene3D" id="6.10.140.1540">
    <property type="match status" value="1"/>
</dbReference>
<keyword evidence="4" id="KW-0239">DNA-directed DNA polymerase</keyword>
<dbReference type="InterPro" id="IPR023211">
    <property type="entry name" value="DNA_pol_palm_dom_sf"/>
</dbReference>
<evidence type="ECO:0000256" key="1">
    <source>
        <dbReference type="ARBA" id="ARBA00012417"/>
    </source>
</evidence>